<keyword evidence="3" id="KW-0808">Transferase</keyword>
<dbReference type="Pfam" id="PF04990">
    <property type="entry name" value="RNA_pol_Rpb1_7"/>
    <property type="match status" value="1"/>
</dbReference>
<dbReference type="InterPro" id="IPR038593">
    <property type="entry name" value="RNA_pol_Rpb1_7_sf"/>
</dbReference>
<dbReference type="SUPFAM" id="SSF64484">
    <property type="entry name" value="beta and beta-prime subunits of DNA dependent RNA-polymerase"/>
    <property type="match status" value="1"/>
</dbReference>
<keyword evidence="4" id="KW-0548">Nucleotidyltransferase</keyword>
<accession>A0A1Y1VBH8</accession>
<keyword evidence="9" id="KW-1185">Reference proteome</keyword>
<dbReference type="InterPro" id="IPR045867">
    <property type="entry name" value="DNA-dir_RpoC_beta_prime"/>
</dbReference>
<proteinExistence type="predicted"/>
<evidence type="ECO:0000256" key="3">
    <source>
        <dbReference type="ARBA" id="ARBA00022679"/>
    </source>
</evidence>
<dbReference type="InterPro" id="IPR007073">
    <property type="entry name" value="RNA_pol_Rpb1_7"/>
</dbReference>
<comment type="caution">
    <text evidence="8">The sequence shown here is derived from an EMBL/GenBank/DDBJ whole genome shotgun (WGS) entry which is preliminary data.</text>
</comment>
<dbReference type="STRING" id="1754191.A0A1Y1VBH8"/>
<evidence type="ECO:0000256" key="2">
    <source>
        <dbReference type="ARBA" id="ARBA00022478"/>
    </source>
</evidence>
<keyword evidence="2" id="KW-0240">DNA-directed RNA polymerase</keyword>
<evidence type="ECO:0000256" key="4">
    <source>
        <dbReference type="ARBA" id="ARBA00022695"/>
    </source>
</evidence>
<dbReference type="GO" id="GO:0005665">
    <property type="term" value="C:RNA polymerase II, core complex"/>
    <property type="evidence" value="ECO:0007669"/>
    <property type="project" value="TreeGrafter"/>
</dbReference>
<feature type="domain" description="RNA polymerase Rpb1" evidence="7">
    <location>
        <begin position="1"/>
        <end position="264"/>
    </location>
</feature>
<dbReference type="InterPro" id="IPR007081">
    <property type="entry name" value="RNA_pol_Rpb1_5"/>
</dbReference>
<protein>
    <recommendedName>
        <fullName evidence="1">DNA-directed RNA polymerase</fullName>
        <ecNumber evidence="1">2.7.7.6</ecNumber>
    </recommendedName>
</protein>
<reference evidence="8 9" key="2">
    <citation type="submission" date="2016-08" db="EMBL/GenBank/DDBJ databases">
        <title>Pervasive Adenine N6-methylation of Active Genes in Fungi.</title>
        <authorList>
            <consortium name="DOE Joint Genome Institute"/>
            <person name="Mondo S.J."/>
            <person name="Dannebaum R.O."/>
            <person name="Kuo R.C."/>
            <person name="Labutti K."/>
            <person name="Haridas S."/>
            <person name="Kuo A."/>
            <person name="Salamov A."/>
            <person name="Ahrendt S.R."/>
            <person name="Lipzen A."/>
            <person name="Sullivan W."/>
            <person name="Andreopoulos W.B."/>
            <person name="Clum A."/>
            <person name="Lindquist E."/>
            <person name="Daum C."/>
            <person name="Ramamoorthy G.K."/>
            <person name="Gryganskyi A."/>
            <person name="Culley D."/>
            <person name="Magnuson J.K."/>
            <person name="James T.Y."/>
            <person name="O'Malley M.A."/>
            <person name="Stajich J.E."/>
            <person name="Spatafora J.W."/>
            <person name="Visel A."/>
            <person name="Grigoriev I.V."/>
        </authorList>
    </citation>
    <scope>NUCLEOTIDE SEQUENCE [LARGE SCALE GENOMIC DNA]</scope>
    <source>
        <strain evidence="9">finn</strain>
    </source>
</reference>
<evidence type="ECO:0000256" key="5">
    <source>
        <dbReference type="ARBA" id="ARBA00023163"/>
    </source>
</evidence>
<evidence type="ECO:0000313" key="9">
    <source>
        <dbReference type="Proteomes" id="UP000193719"/>
    </source>
</evidence>
<dbReference type="Gene3D" id="3.30.1360.140">
    <property type="match status" value="1"/>
</dbReference>
<dbReference type="Pfam" id="PF04998">
    <property type="entry name" value="RNA_pol_Rpb1_5"/>
    <property type="match status" value="1"/>
</dbReference>
<keyword evidence="5" id="KW-0804">Transcription</keyword>
<evidence type="ECO:0000259" key="6">
    <source>
        <dbReference type="Pfam" id="PF04990"/>
    </source>
</evidence>
<dbReference type="PANTHER" id="PTHR19376">
    <property type="entry name" value="DNA-DIRECTED RNA POLYMERASE"/>
    <property type="match status" value="1"/>
</dbReference>
<evidence type="ECO:0000259" key="7">
    <source>
        <dbReference type="Pfam" id="PF04998"/>
    </source>
</evidence>
<dbReference type="GO" id="GO:0006351">
    <property type="term" value="P:DNA-templated transcription"/>
    <property type="evidence" value="ECO:0007669"/>
    <property type="project" value="InterPro"/>
</dbReference>
<dbReference type="EMBL" id="MCFH01000016">
    <property type="protein sequence ID" value="ORX52107.1"/>
    <property type="molecule type" value="Genomic_DNA"/>
</dbReference>
<name>A0A1Y1VBH8_9FUNG</name>
<evidence type="ECO:0000256" key="1">
    <source>
        <dbReference type="ARBA" id="ARBA00012418"/>
    </source>
</evidence>
<dbReference type="OrthoDB" id="270392at2759"/>
<dbReference type="Proteomes" id="UP000193719">
    <property type="component" value="Unassembled WGS sequence"/>
</dbReference>
<dbReference type="GO" id="GO:0003677">
    <property type="term" value="F:DNA binding"/>
    <property type="evidence" value="ECO:0007669"/>
    <property type="project" value="InterPro"/>
</dbReference>
<reference evidence="8 9" key="1">
    <citation type="submission" date="2016-08" db="EMBL/GenBank/DDBJ databases">
        <title>Genomes of anaerobic fungi encode conserved fungal cellulosomes for biomass hydrolysis.</title>
        <authorList>
            <consortium name="DOE Joint Genome Institute"/>
            <person name="Haitjema C.H."/>
            <person name="Gilmore S.P."/>
            <person name="Henske J.K."/>
            <person name="Solomon K.V."/>
            <person name="De Groot R."/>
            <person name="Kuo A."/>
            <person name="Mondo S.J."/>
            <person name="Salamov A.A."/>
            <person name="Labutti K."/>
            <person name="Zhao Z."/>
            <person name="Chiniquy J."/>
            <person name="Barry K."/>
            <person name="Brewer H.M."/>
            <person name="Purvine S.O."/>
            <person name="Wright A.T."/>
            <person name="Boxma B."/>
            <person name="Van Alen T."/>
            <person name="Hackstein J.H."/>
            <person name="Baker S.E."/>
            <person name="Grigoriev I.V."/>
            <person name="O'Malley M.A."/>
        </authorList>
    </citation>
    <scope>NUCLEOTIDE SEQUENCE [LARGE SCALE GENOMIC DNA]</scope>
    <source>
        <strain evidence="9">finn</strain>
    </source>
</reference>
<gene>
    <name evidence="8" type="ORF">BCR36DRAFT_286714</name>
</gene>
<dbReference type="PANTHER" id="PTHR19376:SF37">
    <property type="entry name" value="DNA-DIRECTED RNA POLYMERASE II SUBUNIT RPB1"/>
    <property type="match status" value="1"/>
</dbReference>
<feature type="domain" description="RNA polymerase Rpb1" evidence="6">
    <location>
        <begin position="63"/>
        <end position="198"/>
    </location>
</feature>
<organism evidence="8 9">
    <name type="scientific">Piromyces finnis</name>
    <dbReference type="NCBI Taxonomy" id="1754191"/>
    <lineage>
        <taxon>Eukaryota</taxon>
        <taxon>Fungi</taxon>
        <taxon>Fungi incertae sedis</taxon>
        <taxon>Chytridiomycota</taxon>
        <taxon>Chytridiomycota incertae sedis</taxon>
        <taxon>Neocallimastigomycetes</taxon>
        <taxon>Neocallimastigales</taxon>
        <taxon>Neocallimastigaceae</taxon>
        <taxon>Piromyces</taxon>
    </lineage>
</organism>
<sequence length="264" mass="30304">MTLNTFHYAGVSSKNVTLGVPRLKELINVAKNIKTPSLTVYLTNEYNHNMEQAKIIQTALEHTTLKKITQATEIYYDPDPTKTIVEEDRDFVEAYWDMELNTDSDVNPELLSPWVLRIKIDEQKKMDKQLSMEQIASKIIEEFPNDLWCIHSDDNSENLSVLARIKSDGSKDDEQQQQIEEDVFLKTVENMMLNSITLCGIQGIQRVFIMDKKKSIINSKGEYENSGHEWVLETDGNNLKSVFSVDGVDFTRVYSNSPVEIMEV</sequence>
<dbReference type="AlphaFoldDB" id="A0A1Y1VBH8"/>
<evidence type="ECO:0000313" key="8">
    <source>
        <dbReference type="EMBL" id="ORX52107.1"/>
    </source>
</evidence>
<dbReference type="GO" id="GO:0003899">
    <property type="term" value="F:DNA-directed RNA polymerase activity"/>
    <property type="evidence" value="ECO:0007669"/>
    <property type="project" value="UniProtKB-EC"/>
</dbReference>
<dbReference type="EC" id="2.7.7.6" evidence="1"/>
<feature type="non-terminal residue" evidence="8">
    <location>
        <position position="264"/>
    </location>
</feature>